<gene>
    <name evidence="2" type="ORF">Vbra_14566</name>
</gene>
<organism evidence="2 3">
    <name type="scientific">Vitrella brassicaformis (strain CCMP3155)</name>
    <dbReference type="NCBI Taxonomy" id="1169540"/>
    <lineage>
        <taxon>Eukaryota</taxon>
        <taxon>Sar</taxon>
        <taxon>Alveolata</taxon>
        <taxon>Colpodellida</taxon>
        <taxon>Vitrellaceae</taxon>
        <taxon>Vitrella</taxon>
    </lineage>
</organism>
<dbReference type="InParanoid" id="A0A0G4F7R6"/>
<reference evidence="2 3" key="1">
    <citation type="submission" date="2014-11" db="EMBL/GenBank/DDBJ databases">
        <authorList>
            <person name="Zhu J."/>
            <person name="Qi W."/>
            <person name="Song R."/>
        </authorList>
    </citation>
    <scope>NUCLEOTIDE SEQUENCE [LARGE SCALE GENOMIC DNA]</scope>
</reference>
<dbReference type="EMBL" id="CDMY01000383">
    <property type="protein sequence ID" value="CEM08042.1"/>
    <property type="molecule type" value="Genomic_DNA"/>
</dbReference>
<dbReference type="Proteomes" id="UP000041254">
    <property type="component" value="Unassembled WGS sequence"/>
</dbReference>
<dbReference type="VEuPathDB" id="CryptoDB:Vbra_14566"/>
<feature type="compositionally biased region" description="Low complexity" evidence="1">
    <location>
        <begin position="149"/>
        <end position="158"/>
    </location>
</feature>
<dbReference type="AlphaFoldDB" id="A0A0G4F7R6"/>
<evidence type="ECO:0000256" key="1">
    <source>
        <dbReference type="SAM" id="MobiDB-lite"/>
    </source>
</evidence>
<evidence type="ECO:0000313" key="3">
    <source>
        <dbReference type="Proteomes" id="UP000041254"/>
    </source>
</evidence>
<feature type="region of interest" description="Disordered" evidence="1">
    <location>
        <begin position="1"/>
        <end position="27"/>
    </location>
</feature>
<feature type="region of interest" description="Disordered" evidence="1">
    <location>
        <begin position="133"/>
        <end position="160"/>
    </location>
</feature>
<protein>
    <submittedName>
        <fullName evidence="2">Uncharacterized protein</fullName>
    </submittedName>
</protein>
<evidence type="ECO:0000313" key="2">
    <source>
        <dbReference type="EMBL" id="CEM08042.1"/>
    </source>
</evidence>
<name>A0A0G4F7R6_VITBC</name>
<dbReference type="PhylomeDB" id="A0A0G4F7R6"/>
<feature type="compositionally biased region" description="Basic and acidic residues" evidence="1">
    <location>
        <begin position="133"/>
        <end position="144"/>
    </location>
</feature>
<proteinExistence type="predicted"/>
<keyword evidence="3" id="KW-1185">Reference proteome</keyword>
<accession>A0A0G4F7R6</accession>
<sequence>MEPPINGNHYRLVSRSGRQPNNDGPAQDRIARETLLSIYRCIPPWTITRIAPDKRILSAAPPLYSHFDIDCSDLATRRVWERVPSRRARKWGAMARNLKQVTVRYPRGYHFGAGDEWCECAWASLIEAHATAREANNEKPDKAKGGGAQPPAGDQQGGSLHTITFEPVDLSDEEFRALNWQQRRSLMSRLPKTVILSGLKTIRGLGRPQCTLIDERQWSMPSLEHVEGYACGDFIGTSSSLTHLEVRPIRGLLDVPGRMSPPVVGQRGNLEGLQKIGVIQPFRELEMDLDRLKEALARHKIRRIRDIKADAPDVFGTGILVTSELLRLARTLADFKQSLAPATLTRTAFTSVPEIVLVSRNWNKTLKLDFPLPPPSAPLPSLFSNAMKYFASRAKTVIWDTDPAPIEPSEPDNRIELEKELMADLMFNKATTVDVRGGGFAAALGAVSPDTFPAVTHLDIRGGWDTAASTLAAKMPRLRLVEMTGSGAGGAMAFLRSMGRERRLPRVVIMGVPPVTWLGWGDQRDDLPEIEELKVTTGGFGPPSEDSAIRAVESLLQLRVSREVRIVVQCTTSQEVTLQALNGRFPGGSGEANGFSVTWEATRYDIMVVARRIDT</sequence>